<comment type="caution">
    <text evidence="3">The sequence shown here is derived from an EMBL/GenBank/DDBJ whole genome shotgun (WGS) entry which is preliminary data.</text>
</comment>
<keyword evidence="4" id="KW-1185">Reference proteome</keyword>
<dbReference type="InterPro" id="IPR055276">
    <property type="entry name" value="NHL41-like"/>
</dbReference>
<evidence type="ECO:0000256" key="2">
    <source>
        <dbReference type="SAM" id="Phobius"/>
    </source>
</evidence>
<name>A0A7J9MGT0_GOSSC</name>
<dbReference type="PANTHER" id="PTHR48436:SF1">
    <property type="entry name" value="2, PUTATIVE-RELATED"/>
    <property type="match status" value="1"/>
</dbReference>
<sequence length="305" mass="33812">MLSTKSESDITSLAPSSPSRSPKRPVYYVQSPSRDSHDGDKSSTMQPSPMESPSHPSSVGRHSRNSSASRFSGIFRSSSGRKGGRKRNDKGWPECGVIMEEGPYDEFEDKAFTRRCQALIALFTFVVLFTVFCLIIWGASRPYKAEILVKSFAVHNFYIGEGSDFSGVPTKLLTVNGTLKLSVYNPATIFGIHVTSNPVNLVYSEIPVATGQLKKYYQPRKSRRTVSVMLEGKKVPLYGAGSTLTFTQNGAAEIPLVLKFEVRSRGNVVGKLVRTKHRKQISCPLVIDSTKTKLIKFKKTTCQYH</sequence>
<evidence type="ECO:0000313" key="4">
    <source>
        <dbReference type="Proteomes" id="UP000593576"/>
    </source>
</evidence>
<evidence type="ECO:0000256" key="1">
    <source>
        <dbReference type="SAM" id="MobiDB-lite"/>
    </source>
</evidence>
<gene>
    <name evidence="3" type="ORF">Goshw_011247</name>
</gene>
<reference evidence="3 4" key="1">
    <citation type="journal article" date="2019" name="Genome Biol. Evol.">
        <title>Insights into the evolution of the New World diploid cottons (Gossypium, subgenus Houzingenia) based on genome sequencing.</title>
        <authorList>
            <person name="Grover C.E."/>
            <person name="Arick M.A. 2nd"/>
            <person name="Thrash A."/>
            <person name="Conover J.L."/>
            <person name="Sanders W.S."/>
            <person name="Peterson D.G."/>
            <person name="Frelichowski J.E."/>
            <person name="Scheffler J.A."/>
            <person name="Scheffler B.E."/>
            <person name="Wendel J.F."/>
        </authorList>
    </citation>
    <scope>NUCLEOTIDE SEQUENCE [LARGE SCALE GENOMIC DNA]</scope>
    <source>
        <strain evidence="3">1</strain>
        <tissue evidence="3">Leaf</tissue>
    </source>
</reference>
<evidence type="ECO:0000313" key="3">
    <source>
        <dbReference type="EMBL" id="MBA0870345.1"/>
    </source>
</evidence>
<organism evidence="3 4">
    <name type="scientific">Gossypium schwendimanii</name>
    <name type="common">Cotton</name>
    <dbReference type="NCBI Taxonomy" id="34291"/>
    <lineage>
        <taxon>Eukaryota</taxon>
        <taxon>Viridiplantae</taxon>
        <taxon>Streptophyta</taxon>
        <taxon>Embryophyta</taxon>
        <taxon>Tracheophyta</taxon>
        <taxon>Spermatophyta</taxon>
        <taxon>Magnoliopsida</taxon>
        <taxon>eudicotyledons</taxon>
        <taxon>Gunneridae</taxon>
        <taxon>Pentapetalae</taxon>
        <taxon>rosids</taxon>
        <taxon>malvids</taxon>
        <taxon>Malvales</taxon>
        <taxon>Malvaceae</taxon>
        <taxon>Malvoideae</taxon>
        <taxon>Gossypium</taxon>
    </lineage>
</organism>
<dbReference type="Proteomes" id="UP000593576">
    <property type="component" value="Unassembled WGS sequence"/>
</dbReference>
<keyword evidence="2" id="KW-1133">Transmembrane helix</keyword>
<proteinExistence type="predicted"/>
<feature type="region of interest" description="Disordered" evidence="1">
    <location>
        <begin position="1"/>
        <end position="92"/>
    </location>
</feature>
<keyword evidence="2" id="KW-0812">Transmembrane</keyword>
<feature type="compositionally biased region" description="Polar residues" evidence="1">
    <location>
        <begin position="1"/>
        <end position="14"/>
    </location>
</feature>
<dbReference type="AlphaFoldDB" id="A0A7J9MGT0"/>
<accession>A0A7J9MGT0</accession>
<keyword evidence="2" id="KW-0472">Membrane</keyword>
<protein>
    <recommendedName>
        <fullName evidence="5">Late embryogenesis abundant protein LEA-2 subgroup domain-containing protein</fullName>
    </recommendedName>
</protein>
<evidence type="ECO:0008006" key="5">
    <source>
        <dbReference type="Google" id="ProtNLM"/>
    </source>
</evidence>
<feature type="compositionally biased region" description="Low complexity" evidence="1">
    <location>
        <begin position="47"/>
        <end position="58"/>
    </location>
</feature>
<feature type="compositionally biased region" description="Low complexity" evidence="1">
    <location>
        <begin position="66"/>
        <end position="80"/>
    </location>
</feature>
<dbReference type="PANTHER" id="PTHR48436">
    <property type="entry name" value="2, PUTATIVE-RELATED"/>
    <property type="match status" value="1"/>
</dbReference>
<dbReference type="EMBL" id="JABFAF010000011">
    <property type="protein sequence ID" value="MBA0870345.1"/>
    <property type="molecule type" value="Genomic_DNA"/>
</dbReference>
<dbReference type="OrthoDB" id="903824at2759"/>
<feature type="transmembrane region" description="Helical" evidence="2">
    <location>
        <begin position="118"/>
        <end position="139"/>
    </location>
</feature>